<reference evidence="1 2" key="1">
    <citation type="submission" date="2016-06" db="EMBL/GenBank/DDBJ databases">
        <authorList>
            <person name="Kjaerup R.B."/>
            <person name="Dalgaard T.S."/>
            <person name="Juul-Madsen H.R."/>
        </authorList>
    </citation>
    <scope>NUCLEOTIDE SEQUENCE [LARGE SCALE GENOMIC DNA]</scope>
    <source>
        <strain evidence="1 2">ACS1953</strain>
    </source>
</reference>
<dbReference type="EMBL" id="LZHX01000071">
    <property type="protein sequence ID" value="OBF17148.1"/>
    <property type="molecule type" value="Genomic_DNA"/>
</dbReference>
<dbReference type="Pfam" id="PF13687">
    <property type="entry name" value="DUF4153"/>
    <property type="match status" value="1"/>
</dbReference>
<protein>
    <submittedName>
        <fullName evidence="1">Uncharacterized protein</fullName>
    </submittedName>
</protein>
<dbReference type="InterPro" id="IPR025291">
    <property type="entry name" value="DUF4153"/>
</dbReference>
<accession>A0A1A1Z712</accession>
<evidence type="ECO:0000313" key="1">
    <source>
        <dbReference type="EMBL" id="OBF17148.1"/>
    </source>
</evidence>
<evidence type="ECO:0000313" key="2">
    <source>
        <dbReference type="Proteomes" id="UP000093779"/>
    </source>
</evidence>
<proteinExistence type="predicted"/>
<dbReference type="Proteomes" id="UP000093779">
    <property type="component" value="Unassembled WGS sequence"/>
</dbReference>
<gene>
    <name evidence="1" type="ORF">A5726_00860</name>
</gene>
<organism evidence="1 2">
    <name type="scientific">Mycolicibacterium conceptionense</name>
    <dbReference type="NCBI Taxonomy" id="451644"/>
    <lineage>
        <taxon>Bacteria</taxon>
        <taxon>Bacillati</taxon>
        <taxon>Actinomycetota</taxon>
        <taxon>Actinomycetes</taxon>
        <taxon>Mycobacteriales</taxon>
        <taxon>Mycobacteriaceae</taxon>
        <taxon>Mycolicibacterium</taxon>
    </lineage>
</organism>
<comment type="caution">
    <text evidence="1">The sequence shown here is derived from an EMBL/GenBank/DDBJ whole genome shotgun (WGS) entry which is preliminary data.</text>
</comment>
<dbReference type="AlphaFoldDB" id="A0A1A1Z712"/>
<sequence length="124" mass="13887">MFVLVAIAGIRMTGRWLPRAGLVAGVLALLGLAALNPERLIADRNIDRFEQTGALDAEYVSGLSSDIDPALARLPEHVRSCGESHRAQSDPWYQFNLSRWSADRPENADLPEYCSSYWSYLSYR</sequence>
<name>A0A1A1Z712_9MYCO</name>